<name>A0A2M7W0H1_9BACT</name>
<dbReference type="InterPro" id="IPR039523">
    <property type="entry name" value="RimK-rel_E_lig_ATP-grasp"/>
</dbReference>
<gene>
    <name evidence="3" type="ORF">COX64_05210</name>
</gene>
<dbReference type="Gene3D" id="3.30.470.20">
    <property type="entry name" value="ATP-grasp fold, B domain"/>
    <property type="match status" value="1"/>
</dbReference>
<reference evidence="4" key="1">
    <citation type="submission" date="2017-09" db="EMBL/GenBank/DDBJ databases">
        <title>Depth-based differentiation of microbial function through sediment-hosted aquifers and enrichment of novel symbionts in the deep terrestrial subsurface.</title>
        <authorList>
            <person name="Probst A.J."/>
            <person name="Ladd B."/>
            <person name="Jarett J.K."/>
            <person name="Geller-Mcgrath D.E."/>
            <person name="Sieber C.M.K."/>
            <person name="Emerson J.B."/>
            <person name="Anantharaman K."/>
            <person name="Thomas B.C."/>
            <person name="Malmstrom R."/>
            <person name="Stieglmeier M."/>
            <person name="Klingl A."/>
            <person name="Woyke T."/>
            <person name="Ryan C.M."/>
            <person name="Banfield J.F."/>
        </authorList>
    </citation>
    <scope>NUCLEOTIDE SEQUENCE [LARGE SCALE GENOMIC DNA]</scope>
</reference>
<protein>
    <recommendedName>
        <fullName evidence="2">ATP-grasp domain-containing protein</fullName>
    </recommendedName>
</protein>
<dbReference type="Gene3D" id="2.40.70.10">
    <property type="entry name" value="Acid Proteases"/>
    <property type="match status" value="1"/>
</dbReference>
<evidence type="ECO:0000313" key="3">
    <source>
        <dbReference type="EMBL" id="PJA11938.1"/>
    </source>
</evidence>
<organism evidence="3 4">
    <name type="scientific">Candidatus Dojkabacteria bacterium CG_4_10_14_0_2_um_filter_Dojkabacteria_WS6_41_15</name>
    <dbReference type="NCBI Taxonomy" id="2014249"/>
    <lineage>
        <taxon>Bacteria</taxon>
        <taxon>Candidatus Dojkabacteria</taxon>
    </lineage>
</organism>
<dbReference type="PROSITE" id="PS50975">
    <property type="entry name" value="ATP_GRASP"/>
    <property type="match status" value="1"/>
</dbReference>
<dbReference type="GO" id="GO:0046872">
    <property type="term" value="F:metal ion binding"/>
    <property type="evidence" value="ECO:0007669"/>
    <property type="project" value="InterPro"/>
</dbReference>
<dbReference type="GO" id="GO:0009432">
    <property type="term" value="P:SOS response"/>
    <property type="evidence" value="ECO:0007669"/>
    <property type="project" value="TreeGrafter"/>
</dbReference>
<dbReference type="Pfam" id="PF05618">
    <property type="entry name" value="Zn_protease"/>
    <property type="match status" value="1"/>
</dbReference>
<evidence type="ECO:0000259" key="2">
    <source>
        <dbReference type="PROSITE" id="PS50975"/>
    </source>
</evidence>
<proteinExistence type="predicted"/>
<dbReference type="PANTHER" id="PTHR21621:SF0">
    <property type="entry name" value="BETA-CITRYLGLUTAMATE SYNTHASE B-RELATED"/>
    <property type="match status" value="1"/>
</dbReference>
<comment type="caution">
    <text evidence="3">The sequence shown here is derived from an EMBL/GenBank/DDBJ whole genome shotgun (WGS) entry which is preliminary data.</text>
</comment>
<dbReference type="Proteomes" id="UP000228952">
    <property type="component" value="Unassembled WGS sequence"/>
</dbReference>
<keyword evidence="1" id="KW-0067">ATP-binding</keyword>
<dbReference type="GO" id="GO:0005737">
    <property type="term" value="C:cytoplasm"/>
    <property type="evidence" value="ECO:0007669"/>
    <property type="project" value="TreeGrafter"/>
</dbReference>
<dbReference type="GO" id="GO:0018169">
    <property type="term" value="F:ribosomal S6-glutamic acid ligase activity"/>
    <property type="evidence" value="ECO:0007669"/>
    <property type="project" value="TreeGrafter"/>
</dbReference>
<keyword evidence="1" id="KW-0547">Nucleotide-binding</keyword>
<evidence type="ECO:0000313" key="4">
    <source>
        <dbReference type="Proteomes" id="UP000228952"/>
    </source>
</evidence>
<dbReference type="EMBL" id="PFQB01000133">
    <property type="protein sequence ID" value="PJA11938.1"/>
    <property type="molecule type" value="Genomic_DNA"/>
</dbReference>
<dbReference type="Pfam" id="PF14397">
    <property type="entry name" value="ATPgrasp_ST"/>
    <property type="match status" value="1"/>
</dbReference>
<dbReference type="SUPFAM" id="SSF56059">
    <property type="entry name" value="Glutathione synthetase ATP-binding domain-like"/>
    <property type="match status" value="1"/>
</dbReference>
<dbReference type="InterPro" id="IPR021109">
    <property type="entry name" value="Peptidase_aspartic_dom_sf"/>
</dbReference>
<dbReference type="AlphaFoldDB" id="A0A2M7W0H1"/>
<dbReference type="InterPro" id="IPR008503">
    <property type="entry name" value="Asp_endopeptidase"/>
</dbReference>
<dbReference type="InterPro" id="IPR011761">
    <property type="entry name" value="ATP-grasp"/>
</dbReference>
<dbReference type="SUPFAM" id="SSF50630">
    <property type="entry name" value="Acid proteases"/>
    <property type="match status" value="1"/>
</dbReference>
<evidence type="ECO:0000256" key="1">
    <source>
        <dbReference type="PROSITE-ProRule" id="PRU00409"/>
    </source>
</evidence>
<dbReference type="PANTHER" id="PTHR21621">
    <property type="entry name" value="RIBOSOMAL PROTEIN S6 MODIFICATION PROTEIN"/>
    <property type="match status" value="1"/>
</dbReference>
<accession>A0A2M7W0H1</accession>
<feature type="domain" description="ATP-grasp" evidence="2">
    <location>
        <begin position="43"/>
        <end position="315"/>
    </location>
</feature>
<dbReference type="GO" id="GO:0005524">
    <property type="term" value="F:ATP binding"/>
    <property type="evidence" value="ECO:0007669"/>
    <property type="project" value="UniProtKB-UniRule"/>
</dbReference>
<sequence length="501" mass="56764">MFGISLTEFSRKILGLNLRNITFIRRLNPNKYKKYADDKLLTKRVLGKKKIKTPELYKIIRSKEQISYINWGALPKSFVIKPNRGTHGSGIIVFYGKKKGKLEWIMPNMETMNVEAIKQHIGDIIDGKYSIDGKQDVAFFEERVSNHQVLRPYAYRGIPDIRVIVYNSFPIMAELRLPTRESRGTANLHAGGIGVGIDIGSGVTTTAIHRKGFDLIGDRYDLIEETLDEPRMTLRGIKIPYWEKVLELSVRSQQISKLGLVGVDVVIDKEKGPMILELNARPGLAIQLANQEGLLERITQVQRFKKSKTVEKYVAIARNLFGGEIEEQVENLTGREIIGLIERVTLTPTPAVLEDLIKRKKKGVVPPKETAKCKVDTGALKSAIDYNLAVALGYSELIAIQHVITKRYHSLEEAHTVREEYDQKVAKKEFATIRDFVVVKSTNGYTVRAVIEAQITLGSVTKTYKLNVSDRSDLLYPVIIGRNDLREFLIDPTRVFTMRQQ</sequence>